<dbReference type="Gene3D" id="3.50.50.60">
    <property type="entry name" value="FAD/NAD(P)-binding domain"/>
    <property type="match status" value="2"/>
</dbReference>
<keyword evidence="2" id="KW-0285">Flavoprotein</keyword>
<keyword evidence="4" id="KW-0520">NAD</keyword>
<proteinExistence type="inferred from homology"/>
<dbReference type="SUPFAM" id="SSF51905">
    <property type="entry name" value="FAD/NAD(P)-binding domain"/>
    <property type="match status" value="1"/>
</dbReference>
<evidence type="ECO:0000259" key="7">
    <source>
        <dbReference type="Pfam" id="PF07992"/>
    </source>
</evidence>
<dbReference type="AlphaFoldDB" id="A0A3G9J1Q5"/>
<dbReference type="PANTHER" id="PTHR43014">
    <property type="entry name" value="MERCURIC REDUCTASE"/>
    <property type="match status" value="1"/>
</dbReference>
<comment type="cofactor">
    <cofactor evidence="4">
        <name>FAD</name>
        <dbReference type="ChEBI" id="CHEBI:57692"/>
    </cofactor>
    <text evidence="4">Binds 1 FAD per subunit.</text>
</comment>
<keyword evidence="9" id="KW-1185">Reference proteome</keyword>
<keyword evidence="3 4" id="KW-0274">FAD</keyword>
<dbReference type="InParanoid" id="A0A3G9J1Q5"/>
<evidence type="ECO:0000256" key="2">
    <source>
        <dbReference type="ARBA" id="ARBA00022630"/>
    </source>
</evidence>
<feature type="binding site" evidence="4">
    <location>
        <position position="298"/>
    </location>
    <ligand>
        <name>FAD</name>
        <dbReference type="ChEBI" id="CHEBI:57692"/>
    </ligand>
</feature>
<dbReference type="Proteomes" id="UP000268059">
    <property type="component" value="Chromosome"/>
</dbReference>
<name>A0A3G9J1Q5_9FIRM</name>
<evidence type="ECO:0000313" key="9">
    <source>
        <dbReference type="Proteomes" id="UP000268059"/>
    </source>
</evidence>
<organism evidence="8 9">
    <name type="scientific">Intestinibaculum porci</name>
    <dbReference type="NCBI Taxonomy" id="2487118"/>
    <lineage>
        <taxon>Bacteria</taxon>
        <taxon>Bacillati</taxon>
        <taxon>Bacillota</taxon>
        <taxon>Erysipelotrichia</taxon>
        <taxon>Erysipelotrichales</taxon>
        <taxon>Erysipelotrichaceae</taxon>
        <taxon>Intestinibaculum</taxon>
    </lineage>
</organism>
<dbReference type="InterPro" id="IPR023753">
    <property type="entry name" value="FAD/NAD-binding_dom"/>
</dbReference>
<dbReference type="InterPro" id="IPR001100">
    <property type="entry name" value="Pyr_nuc-diS_OxRdtase"/>
</dbReference>
<dbReference type="InterPro" id="IPR004099">
    <property type="entry name" value="Pyr_nucl-diS_OxRdtase_dimer"/>
</dbReference>
<evidence type="ECO:0000259" key="6">
    <source>
        <dbReference type="Pfam" id="PF02852"/>
    </source>
</evidence>
<dbReference type="RefSeq" id="WP_125118098.1">
    <property type="nucleotide sequence ID" value="NZ_AP019309.1"/>
</dbReference>
<dbReference type="SUPFAM" id="SSF55424">
    <property type="entry name" value="FAD/NAD-linked reductases, dimerisation (C-terminal) domain"/>
    <property type="match status" value="1"/>
</dbReference>
<dbReference type="PRINTS" id="PR00368">
    <property type="entry name" value="FADPNR"/>
</dbReference>
<protein>
    <submittedName>
        <fullName evidence="8">Pyridine nucleotide-disulfide oxidoreductase</fullName>
    </submittedName>
</protein>
<keyword evidence="4" id="KW-0547">Nucleotide-binding</keyword>
<evidence type="ECO:0000256" key="4">
    <source>
        <dbReference type="PIRSR" id="PIRSR000350-3"/>
    </source>
</evidence>
<dbReference type="Gene3D" id="3.30.390.30">
    <property type="match status" value="1"/>
</dbReference>
<dbReference type="FunCoup" id="A0A3G9J1Q5">
    <property type="interactions" value="401"/>
</dbReference>
<dbReference type="Pfam" id="PF07992">
    <property type="entry name" value="Pyr_redox_2"/>
    <property type="match status" value="1"/>
</dbReference>
<feature type="binding site" evidence="4">
    <location>
        <position position="258"/>
    </location>
    <ligand>
        <name>NAD(+)</name>
        <dbReference type="ChEBI" id="CHEBI:57540"/>
    </ligand>
</feature>
<dbReference type="PANTHER" id="PTHR43014:SF5">
    <property type="entry name" value="GLUTATHIONE REDUCTASE (NADPH)"/>
    <property type="match status" value="1"/>
</dbReference>
<gene>
    <name evidence="8" type="primary">gshR3</name>
    <name evidence="8" type="ORF">SG0102_00540</name>
</gene>
<reference evidence="8 9" key="1">
    <citation type="submission" date="2018-11" db="EMBL/GenBank/DDBJ databases">
        <title>Novel Erysipelotrichaceae bacterium isolated from small intestine of a swine.</title>
        <authorList>
            <person name="Kim J.S."/>
            <person name="Choe H."/>
            <person name="Lee Y.R."/>
            <person name="Kim K.M."/>
            <person name="Park D.S."/>
        </authorList>
    </citation>
    <scope>NUCLEOTIDE SEQUENCE [LARGE SCALE GENOMIC DNA]</scope>
    <source>
        <strain evidence="8 9">SG0102</strain>
    </source>
</reference>
<feature type="binding site" evidence="4">
    <location>
        <begin position="172"/>
        <end position="179"/>
    </location>
    <ligand>
        <name>NAD(+)</name>
        <dbReference type="ChEBI" id="CHEBI:57540"/>
    </ligand>
</feature>
<dbReference type="InterPro" id="IPR036188">
    <property type="entry name" value="FAD/NAD-bd_sf"/>
</dbReference>
<feature type="domain" description="FAD/NAD(P)-binding" evidence="7">
    <location>
        <begin position="6"/>
        <end position="312"/>
    </location>
</feature>
<sequence length="450" mass="49530">MSNYDYDVLFIGSGHACNHGAIALKMAGKKVAMIEEDKHGGTCTNYGCDAKILLDGPFEYQEGFARYHDLGMPTPEINWKNLMAYKKKLIGAFDPLLGQTFEKYGIEVIKGHGQLTDPHTVDVDGKTYSAEYIVVGTGARDSSLPIPGAEYMHHSKDFLDLDEMPDSLLFVGAGVISMEFASMALALGKKVTVIDFAPRALAQYPEDYVAMMVKKMEDMGATFAFNQSVSKVEKEADGYVAYTQDQSFKADYIVEGTGRVANVENLGLEALGIEASRRGIVVNDHLQTAVPNIFASGDVVDKKIPKLTPTAEFESNYIAYSILGLTTDPIVYPVIPNLVFTLPRIAQVGVSVDEAKAHPELYKVHRVPFGKVNEWVNNRETEADYTFILDQEGYLVGAAVYSAEAAMVLDFLTLVINKKMTARDLSSMIFAFPTQTYQVVFALKPILKRA</sequence>
<dbReference type="KEGG" id="ebm:SG0102_00540"/>
<evidence type="ECO:0000256" key="1">
    <source>
        <dbReference type="ARBA" id="ARBA00007532"/>
    </source>
</evidence>
<dbReference type="PIRSF" id="PIRSF000350">
    <property type="entry name" value="Mercury_reductase_MerA"/>
    <property type="match status" value="1"/>
</dbReference>
<evidence type="ECO:0000256" key="5">
    <source>
        <dbReference type="PIRSR" id="PIRSR000350-4"/>
    </source>
</evidence>
<dbReference type="InterPro" id="IPR016156">
    <property type="entry name" value="FAD/NAD-linked_Rdtase_dimer_sf"/>
</dbReference>
<feature type="domain" description="Pyridine nucleotide-disulphide oxidoreductase dimerisation" evidence="6">
    <location>
        <begin position="335"/>
        <end position="436"/>
    </location>
</feature>
<feature type="binding site" evidence="4">
    <location>
        <position position="113"/>
    </location>
    <ligand>
        <name>FAD</name>
        <dbReference type="ChEBI" id="CHEBI:57692"/>
    </ligand>
</feature>
<comment type="similarity">
    <text evidence="1">Belongs to the class-I pyridine nucleotide-disulfide oxidoreductase family.</text>
</comment>
<dbReference type="OrthoDB" id="9800167at2"/>
<dbReference type="PRINTS" id="PR00411">
    <property type="entry name" value="PNDRDTASEI"/>
</dbReference>
<dbReference type="GO" id="GO:0000166">
    <property type="term" value="F:nucleotide binding"/>
    <property type="evidence" value="ECO:0007669"/>
    <property type="project" value="UniProtKB-KW"/>
</dbReference>
<accession>A0A3G9J1Q5</accession>
<dbReference type="EMBL" id="AP019309">
    <property type="protein sequence ID" value="BBH25120.1"/>
    <property type="molecule type" value="Genomic_DNA"/>
</dbReference>
<evidence type="ECO:0000313" key="8">
    <source>
        <dbReference type="EMBL" id="BBH25120.1"/>
    </source>
</evidence>
<feature type="disulfide bond" description="Redox-active" evidence="5">
    <location>
        <begin position="43"/>
        <end position="48"/>
    </location>
</feature>
<dbReference type="Pfam" id="PF02852">
    <property type="entry name" value="Pyr_redox_dim"/>
    <property type="match status" value="1"/>
</dbReference>
<evidence type="ECO:0000256" key="3">
    <source>
        <dbReference type="ARBA" id="ARBA00022827"/>
    </source>
</evidence>
<dbReference type="GO" id="GO:0016491">
    <property type="term" value="F:oxidoreductase activity"/>
    <property type="evidence" value="ECO:0007669"/>
    <property type="project" value="InterPro"/>
</dbReference>